<dbReference type="HAMAP" id="MF_00972">
    <property type="entry name" value="tRNA_aden_deaminase"/>
    <property type="match status" value="1"/>
</dbReference>
<keyword evidence="3 8" id="KW-0819">tRNA processing</keyword>
<dbReference type="Pfam" id="PF14437">
    <property type="entry name" value="MafB19-deam"/>
    <property type="match status" value="1"/>
</dbReference>
<dbReference type="AlphaFoldDB" id="A0A5P8M413"/>
<dbReference type="PANTHER" id="PTHR11079:SF202">
    <property type="entry name" value="TRNA-SPECIFIC ADENOSINE DEAMINASE"/>
    <property type="match status" value="1"/>
</dbReference>
<dbReference type="RefSeq" id="WP_063516895.1">
    <property type="nucleotide sequence ID" value="NZ_CAUFDJ010000018.1"/>
</dbReference>
<keyword evidence="4 8" id="KW-0479">Metal-binding</keyword>
<feature type="domain" description="CMP/dCMP-type deaminase" evidence="9">
    <location>
        <begin position="7"/>
        <end position="119"/>
    </location>
</feature>
<keyword evidence="6 8" id="KW-0862">Zinc</keyword>
<dbReference type="GO" id="GO:0002100">
    <property type="term" value="P:tRNA wobble adenosine to inosine editing"/>
    <property type="evidence" value="ECO:0007669"/>
    <property type="project" value="UniProtKB-UniRule"/>
</dbReference>
<dbReference type="FunFam" id="3.40.140.10:FF:000005">
    <property type="entry name" value="tRNA-specific adenosine deaminase"/>
    <property type="match status" value="1"/>
</dbReference>
<evidence type="ECO:0000256" key="7">
    <source>
        <dbReference type="ARBA" id="ARBA00048045"/>
    </source>
</evidence>
<evidence type="ECO:0000313" key="11">
    <source>
        <dbReference type="Proteomes" id="UP000326779"/>
    </source>
</evidence>
<accession>A0A5P8M413</accession>
<evidence type="ECO:0000256" key="2">
    <source>
        <dbReference type="ARBA" id="ARBA00011738"/>
    </source>
</evidence>
<evidence type="ECO:0000259" key="9">
    <source>
        <dbReference type="PROSITE" id="PS51747"/>
    </source>
</evidence>
<feature type="binding site" evidence="8">
    <location>
        <position position="89"/>
    </location>
    <ligand>
        <name>Zn(2+)</name>
        <dbReference type="ChEBI" id="CHEBI:29105"/>
        <note>catalytic</note>
    </ligand>
</feature>
<sequence length="175" mass="18813">MIAFTEDEIQYFMGEALKEADAAQALGEVPIGAVIVADGGEIIGRGHNLREVNHDATAHAEMIAIHEACARRSSWRLTHASLFVTLEPCPMCAGAIINARLDAVYYGAPNPKAGSAGTLINLLDFPGYNHHVPTYPGVREGEAAGRMKAFFKRIRDELKAAKRAARAAGTDDRQG</sequence>
<dbReference type="PROSITE" id="PS00903">
    <property type="entry name" value="CYT_DCMP_DEAMINASES_1"/>
    <property type="match status" value="1"/>
</dbReference>
<feature type="active site" description="Proton donor" evidence="8">
    <location>
        <position position="61"/>
    </location>
</feature>
<dbReference type="EMBL" id="CP045143">
    <property type="protein sequence ID" value="QFR23034.1"/>
    <property type="molecule type" value="Genomic_DNA"/>
</dbReference>
<organism evidence="10 11">
    <name type="scientific">Schleiferilactobacillus harbinensis</name>
    <dbReference type="NCBI Taxonomy" id="304207"/>
    <lineage>
        <taxon>Bacteria</taxon>
        <taxon>Bacillati</taxon>
        <taxon>Bacillota</taxon>
        <taxon>Bacilli</taxon>
        <taxon>Lactobacillales</taxon>
        <taxon>Lactobacillaceae</taxon>
        <taxon>Schleiferilactobacillus</taxon>
    </lineage>
</organism>
<dbReference type="Proteomes" id="UP000326779">
    <property type="component" value="Chromosome"/>
</dbReference>
<evidence type="ECO:0000256" key="4">
    <source>
        <dbReference type="ARBA" id="ARBA00022723"/>
    </source>
</evidence>
<feature type="binding site" evidence="8">
    <location>
        <position position="59"/>
    </location>
    <ligand>
        <name>Zn(2+)</name>
        <dbReference type="ChEBI" id="CHEBI:29105"/>
        <note>catalytic</note>
    </ligand>
</feature>
<comment type="catalytic activity">
    <reaction evidence="7 8">
        <text>adenosine(34) in tRNA + H2O + H(+) = inosine(34) in tRNA + NH4(+)</text>
        <dbReference type="Rhea" id="RHEA:43168"/>
        <dbReference type="Rhea" id="RHEA-COMP:10373"/>
        <dbReference type="Rhea" id="RHEA-COMP:10374"/>
        <dbReference type="ChEBI" id="CHEBI:15377"/>
        <dbReference type="ChEBI" id="CHEBI:15378"/>
        <dbReference type="ChEBI" id="CHEBI:28938"/>
        <dbReference type="ChEBI" id="CHEBI:74411"/>
        <dbReference type="ChEBI" id="CHEBI:82852"/>
        <dbReference type="EC" id="3.5.4.33"/>
    </reaction>
</comment>
<evidence type="ECO:0000256" key="6">
    <source>
        <dbReference type="ARBA" id="ARBA00022833"/>
    </source>
</evidence>
<dbReference type="InterPro" id="IPR016192">
    <property type="entry name" value="APOBEC/CMP_deaminase_Zn-bd"/>
</dbReference>
<evidence type="ECO:0000256" key="5">
    <source>
        <dbReference type="ARBA" id="ARBA00022801"/>
    </source>
</evidence>
<name>A0A5P8M413_9LACO</name>
<dbReference type="InterPro" id="IPR016193">
    <property type="entry name" value="Cytidine_deaminase-like"/>
</dbReference>
<dbReference type="EC" id="3.5.4.33" evidence="8"/>
<comment type="cofactor">
    <cofactor evidence="8">
        <name>Zn(2+)</name>
        <dbReference type="ChEBI" id="CHEBI:29105"/>
    </cofactor>
    <text evidence="8">Binds 1 zinc ion per subunit.</text>
</comment>
<dbReference type="InterPro" id="IPR002125">
    <property type="entry name" value="CMP_dCMP_dom"/>
</dbReference>
<proteinExistence type="inferred from homology"/>
<dbReference type="CDD" id="cd01285">
    <property type="entry name" value="nucleoside_deaminase"/>
    <property type="match status" value="1"/>
</dbReference>
<feature type="binding site" evidence="8">
    <location>
        <position position="92"/>
    </location>
    <ligand>
        <name>Zn(2+)</name>
        <dbReference type="ChEBI" id="CHEBI:29105"/>
        <note>catalytic</note>
    </ligand>
</feature>
<dbReference type="SUPFAM" id="SSF53927">
    <property type="entry name" value="Cytidine deaminase-like"/>
    <property type="match status" value="1"/>
</dbReference>
<dbReference type="GO" id="GO:0052717">
    <property type="term" value="F:tRNA-specific adenosine-34 deaminase activity"/>
    <property type="evidence" value="ECO:0007669"/>
    <property type="project" value="UniProtKB-UniRule"/>
</dbReference>
<dbReference type="Gene3D" id="3.40.140.10">
    <property type="entry name" value="Cytidine Deaminase, domain 2"/>
    <property type="match status" value="1"/>
</dbReference>
<dbReference type="NCBIfam" id="NF008113">
    <property type="entry name" value="PRK10860.1"/>
    <property type="match status" value="1"/>
</dbReference>
<dbReference type="PANTHER" id="PTHR11079">
    <property type="entry name" value="CYTOSINE DEAMINASE FAMILY MEMBER"/>
    <property type="match status" value="1"/>
</dbReference>
<dbReference type="KEGG" id="lhb:D1010_06020"/>
<comment type="similarity">
    <text evidence="1">Belongs to the cytidine and deoxycytidylate deaminase family. ADAT2 subfamily.</text>
</comment>
<dbReference type="PROSITE" id="PS51747">
    <property type="entry name" value="CYT_DCMP_DEAMINASES_2"/>
    <property type="match status" value="1"/>
</dbReference>
<evidence type="ECO:0000256" key="1">
    <source>
        <dbReference type="ARBA" id="ARBA00010669"/>
    </source>
</evidence>
<protein>
    <recommendedName>
        <fullName evidence="8">tRNA-specific adenosine deaminase</fullName>
        <ecNumber evidence="8">3.5.4.33</ecNumber>
    </recommendedName>
</protein>
<dbReference type="InterPro" id="IPR058535">
    <property type="entry name" value="MafB19-deam"/>
</dbReference>
<evidence type="ECO:0000313" key="10">
    <source>
        <dbReference type="EMBL" id="QFR23034.1"/>
    </source>
</evidence>
<evidence type="ECO:0000256" key="8">
    <source>
        <dbReference type="HAMAP-Rule" id="MF_00972"/>
    </source>
</evidence>
<evidence type="ECO:0000256" key="3">
    <source>
        <dbReference type="ARBA" id="ARBA00022694"/>
    </source>
</evidence>
<keyword evidence="5 8" id="KW-0378">Hydrolase</keyword>
<dbReference type="InterPro" id="IPR028883">
    <property type="entry name" value="tRNA_aden_deaminase"/>
</dbReference>
<gene>
    <name evidence="8" type="primary">tadA</name>
    <name evidence="10" type="ORF">D1010_06020</name>
</gene>
<dbReference type="GO" id="GO:0008270">
    <property type="term" value="F:zinc ion binding"/>
    <property type="evidence" value="ECO:0007669"/>
    <property type="project" value="UniProtKB-UniRule"/>
</dbReference>
<comment type="function">
    <text evidence="8">Catalyzes the deamination of adenosine to inosine at the wobble position 34 of tRNA(Arg2).</text>
</comment>
<comment type="subunit">
    <text evidence="2 8">Homodimer.</text>
</comment>
<reference evidence="10 11" key="1">
    <citation type="submission" date="2019-10" db="EMBL/GenBank/DDBJ databases">
        <title>The completed genome of Lactobacillus harbinensis M1.</title>
        <authorList>
            <person name="Zheng Y."/>
        </authorList>
    </citation>
    <scope>NUCLEOTIDE SEQUENCE [LARGE SCALE GENOMIC DNA]</scope>
    <source>
        <strain evidence="10 11">M1</strain>
    </source>
</reference>